<dbReference type="GO" id="GO:0009055">
    <property type="term" value="F:electron transfer activity"/>
    <property type="evidence" value="ECO:0007669"/>
    <property type="project" value="TreeGrafter"/>
</dbReference>
<sequence length="177" mass="20129">MSTLVIIAHPDISNSTVNKKWRDALSEDESLVTVHELYPEYPHGKIDIEKEQKLIEAHEHIIFQYPLYWYSSPPLMKQYLDEVFTRGWAYGSNGHALQGKNIGLAISIGSVAEAYTQEGNVKFTIDELVSPMIATTRFVSANYIGVHKLYSAFTITPSQLEENTQDYLNFIKTLNTK</sequence>
<dbReference type="SUPFAM" id="SSF52218">
    <property type="entry name" value="Flavoproteins"/>
    <property type="match status" value="1"/>
</dbReference>
<feature type="domain" description="Flavodoxin-like fold" evidence="2">
    <location>
        <begin position="1"/>
        <end position="168"/>
    </location>
</feature>
<dbReference type="Gene3D" id="3.40.50.360">
    <property type="match status" value="1"/>
</dbReference>
<dbReference type="PANTHER" id="PTHR47307">
    <property type="entry name" value="GLUTATHIONE-REGULATED POTASSIUM-EFFLUX SYSTEM ANCILLARY PROTEIN KEFG"/>
    <property type="match status" value="1"/>
</dbReference>
<dbReference type="EMBL" id="CP093217">
    <property type="protein sequence ID" value="UQW81922.1"/>
    <property type="molecule type" value="Genomic_DNA"/>
</dbReference>
<dbReference type="OrthoDB" id="9798454at2"/>
<protein>
    <submittedName>
        <fullName evidence="3">NAD(P)H oxidoreductase</fullName>
    </submittedName>
    <submittedName>
        <fullName evidence="4">NAD(P)H-dependent oxidoreductase</fullName>
    </submittedName>
</protein>
<dbReference type="RefSeq" id="WP_099090268.1">
    <property type="nucleotide sequence ID" value="NZ_CP093217.1"/>
</dbReference>
<organism evidence="3 5">
    <name type="scientific">Staphylococcus edaphicus</name>
    <dbReference type="NCBI Taxonomy" id="1955013"/>
    <lineage>
        <taxon>Bacteria</taxon>
        <taxon>Bacillati</taxon>
        <taxon>Bacillota</taxon>
        <taxon>Bacilli</taxon>
        <taxon>Bacillales</taxon>
        <taxon>Staphylococcaceae</taxon>
        <taxon>Staphylococcus</taxon>
    </lineage>
</organism>
<reference evidence="3" key="1">
    <citation type="journal article" date="2017" name="Appl. Environ. Microbiol.">
        <title>Staphylococcus edaphicus sp. nov., isolated in Antarctica, harbours mecC gene and genomic islands with suspected role in adaptation to extreme environment.</title>
        <authorList>
            <person name="Pantucek R."/>
            <person name="Sedlacek I."/>
            <person name="Indrakova A."/>
            <person name="Vrbovska V."/>
            <person name="Maslanova I."/>
            <person name="Kovarovic V."/>
            <person name="Svec P."/>
            <person name="Kralova S."/>
            <person name="Kristofova L."/>
            <person name="Keklakova J."/>
            <person name="Petras P."/>
            <person name="Doskar J."/>
        </authorList>
    </citation>
    <scope>NUCLEOTIDE SEQUENCE</scope>
    <source>
        <strain evidence="3">CCM 8730</strain>
    </source>
</reference>
<keyword evidence="6" id="KW-1185">Reference proteome</keyword>
<dbReference type="AlphaFoldDB" id="A0A2C6WPI1"/>
<evidence type="ECO:0000256" key="1">
    <source>
        <dbReference type="ARBA" id="ARBA00023002"/>
    </source>
</evidence>
<evidence type="ECO:0000259" key="2">
    <source>
        <dbReference type="Pfam" id="PF02525"/>
    </source>
</evidence>
<proteinExistence type="predicted"/>
<dbReference type="Proteomes" id="UP000223828">
    <property type="component" value="Unassembled WGS sequence"/>
</dbReference>
<dbReference type="InterPro" id="IPR029039">
    <property type="entry name" value="Flavoprotein-like_sf"/>
</dbReference>
<reference evidence="4" key="4">
    <citation type="submission" date="2022-03" db="EMBL/GenBank/DDBJ databases">
        <title>Complete Genome Sequence of Staphylococcus edaphicus strain CCM 8731.</title>
        <authorList>
            <person name="Rimmer C.O."/>
            <person name="Thomas J.C."/>
        </authorList>
    </citation>
    <scope>NUCLEOTIDE SEQUENCE</scope>
    <source>
        <strain evidence="4">CCM 8731</strain>
    </source>
</reference>
<dbReference type="PANTHER" id="PTHR47307:SF1">
    <property type="entry name" value="GLUTATHIONE-REGULATED POTASSIUM-EFFLUX SYSTEM ANCILLARY PROTEIN KEFG"/>
    <property type="match status" value="1"/>
</dbReference>
<evidence type="ECO:0000313" key="5">
    <source>
        <dbReference type="Proteomes" id="UP000223828"/>
    </source>
</evidence>
<dbReference type="InterPro" id="IPR046980">
    <property type="entry name" value="KefG/KefF"/>
</dbReference>
<evidence type="ECO:0000313" key="3">
    <source>
        <dbReference type="EMBL" id="PHK49656.1"/>
    </source>
</evidence>
<dbReference type="Proteomes" id="UP001056588">
    <property type="component" value="Chromosome"/>
</dbReference>
<evidence type="ECO:0000313" key="6">
    <source>
        <dbReference type="Proteomes" id="UP001056588"/>
    </source>
</evidence>
<dbReference type="GO" id="GO:0003955">
    <property type="term" value="F:NAD(P)H dehydrogenase (quinone) activity"/>
    <property type="evidence" value="ECO:0007669"/>
    <property type="project" value="TreeGrafter"/>
</dbReference>
<dbReference type="EMBL" id="MRZN01000009">
    <property type="protein sequence ID" value="PHK49656.1"/>
    <property type="molecule type" value="Genomic_DNA"/>
</dbReference>
<keyword evidence="1" id="KW-0560">Oxidoreductase</keyword>
<evidence type="ECO:0000313" key="4">
    <source>
        <dbReference type="EMBL" id="UQW81922.1"/>
    </source>
</evidence>
<reference evidence="3" key="3">
    <citation type="submission" date="2017-10" db="EMBL/GenBank/DDBJ databases">
        <authorList>
            <person name="Vrbovska V."/>
            <person name="Kovarovic V."/>
            <person name="Indrakova A."/>
        </authorList>
    </citation>
    <scope>NUCLEOTIDE SEQUENCE</scope>
    <source>
        <strain evidence="3">CCM 8730</strain>
    </source>
</reference>
<dbReference type="Pfam" id="PF02525">
    <property type="entry name" value="Flavodoxin_2"/>
    <property type="match status" value="1"/>
</dbReference>
<gene>
    <name evidence="3" type="ORF">BTJ66_07090</name>
    <name evidence="4" type="ORF">MNY58_02055</name>
</gene>
<accession>A0A2C6WPI1</accession>
<reference evidence="5" key="2">
    <citation type="submission" date="2017-10" db="EMBL/GenBank/DDBJ databases">
        <title>Staphylococcus edaphicus sp. nov., isolated in Antarctica, harbouring mecC gene and genomic islands essential in adaptation to extreme environment.</title>
        <authorList>
            <person name="Pantucek R."/>
            <person name="Sedlacek I."/>
            <person name="Indrakova A."/>
            <person name="Vrbovska V."/>
            <person name="Maslanova I."/>
            <person name="Kovarovic V."/>
            <person name="Svec P."/>
            <person name="Kralova S."/>
            <person name="Kristofova L."/>
            <person name="Keklakova J."/>
            <person name="Petras P."/>
            <person name="Doskar J."/>
        </authorList>
    </citation>
    <scope>NUCLEOTIDE SEQUENCE [LARGE SCALE GENOMIC DNA]</scope>
    <source>
        <strain evidence="5">CCM 5085</strain>
    </source>
</reference>
<dbReference type="GO" id="GO:0010181">
    <property type="term" value="F:FMN binding"/>
    <property type="evidence" value="ECO:0007669"/>
    <property type="project" value="TreeGrafter"/>
</dbReference>
<dbReference type="InterPro" id="IPR003680">
    <property type="entry name" value="Flavodoxin_fold"/>
</dbReference>
<name>A0A2C6WPI1_9STAP</name>